<dbReference type="InterPro" id="IPR014017">
    <property type="entry name" value="DNA_helicase_UvrD-like_C"/>
</dbReference>
<protein>
    <submittedName>
        <fullName evidence="6">ATP-binding domain-containing protein</fullName>
    </submittedName>
</protein>
<evidence type="ECO:0000256" key="1">
    <source>
        <dbReference type="ARBA" id="ARBA00022741"/>
    </source>
</evidence>
<comment type="caution">
    <text evidence="6">The sequence shown here is derived from an EMBL/GenBank/DDBJ whole genome shotgun (WGS) entry which is preliminary data.</text>
</comment>
<dbReference type="EMBL" id="JABFOR010000045">
    <property type="protein sequence ID" value="NOJ73433.1"/>
    <property type="molecule type" value="Genomic_DNA"/>
</dbReference>
<reference evidence="6 7" key="1">
    <citation type="submission" date="2020-05" db="EMBL/GenBank/DDBJ databases">
        <title>Whole genome sequencing and identification of novel metabolites from Paenibacillus alvei strain JR949.</title>
        <authorList>
            <person name="Rajendhran J."/>
            <person name="Sree Pranav P."/>
            <person name="Mahalakshmi B."/>
            <person name="Karthikeyan R."/>
        </authorList>
    </citation>
    <scope>NUCLEOTIDE SEQUENCE [LARGE SCALE GENOMIC DNA]</scope>
    <source>
        <strain evidence="6 7">JR949</strain>
    </source>
</reference>
<dbReference type="AlphaFoldDB" id="A0AAP7DK24"/>
<evidence type="ECO:0000256" key="3">
    <source>
        <dbReference type="ARBA" id="ARBA00022806"/>
    </source>
</evidence>
<dbReference type="SUPFAM" id="SSF52540">
    <property type="entry name" value="P-loop containing nucleoside triphosphate hydrolases"/>
    <property type="match status" value="1"/>
</dbReference>
<dbReference type="Proteomes" id="UP000552038">
    <property type="component" value="Unassembled WGS sequence"/>
</dbReference>
<keyword evidence="4 6" id="KW-0067">ATP-binding</keyword>
<keyword evidence="1" id="KW-0547">Nucleotide-binding</keyword>
<keyword evidence="3" id="KW-0347">Helicase</keyword>
<organism evidence="6 7">
    <name type="scientific">Paenibacillus alvei</name>
    <name type="common">Bacillus alvei</name>
    <dbReference type="NCBI Taxonomy" id="44250"/>
    <lineage>
        <taxon>Bacteria</taxon>
        <taxon>Bacillati</taxon>
        <taxon>Bacillota</taxon>
        <taxon>Bacilli</taxon>
        <taxon>Bacillales</taxon>
        <taxon>Paenibacillaceae</taxon>
        <taxon>Paenibacillus</taxon>
    </lineage>
</organism>
<accession>A0AAP7DK24</accession>
<sequence>MTIHKSKGLEYKTIIFLGLEDAAFFRFTDQREEDTAAFFVALSRAKNTLHFTFSKVRPFGRFSNQDRKIIADFYQALHDSGVVESKNHATSLEVIM</sequence>
<evidence type="ECO:0000256" key="4">
    <source>
        <dbReference type="ARBA" id="ARBA00022840"/>
    </source>
</evidence>
<evidence type="ECO:0000313" key="7">
    <source>
        <dbReference type="Proteomes" id="UP000552038"/>
    </source>
</evidence>
<evidence type="ECO:0000313" key="6">
    <source>
        <dbReference type="EMBL" id="NOJ73433.1"/>
    </source>
</evidence>
<evidence type="ECO:0000256" key="2">
    <source>
        <dbReference type="ARBA" id="ARBA00022801"/>
    </source>
</evidence>
<dbReference type="Pfam" id="PF13361">
    <property type="entry name" value="UvrD_C"/>
    <property type="match status" value="1"/>
</dbReference>
<name>A0AAP7DK24_PAEAL</name>
<dbReference type="Gene3D" id="3.40.50.300">
    <property type="entry name" value="P-loop containing nucleotide triphosphate hydrolases"/>
    <property type="match status" value="1"/>
</dbReference>
<feature type="domain" description="UvrD-like helicase C-terminal" evidence="5">
    <location>
        <begin position="1"/>
        <end position="54"/>
    </location>
</feature>
<dbReference type="GO" id="GO:0005524">
    <property type="term" value="F:ATP binding"/>
    <property type="evidence" value="ECO:0007669"/>
    <property type="project" value="UniProtKB-KW"/>
</dbReference>
<dbReference type="InterPro" id="IPR027417">
    <property type="entry name" value="P-loop_NTPase"/>
</dbReference>
<dbReference type="GO" id="GO:0016787">
    <property type="term" value="F:hydrolase activity"/>
    <property type="evidence" value="ECO:0007669"/>
    <property type="project" value="UniProtKB-KW"/>
</dbReference>
<evidence type="ECO:0000259" key="5">
    <source>
        <dbReference type="Pfam" id="PF13361"/>
    </source>
</evidence>
<dbReference type="GO" id="GO:0004386">
    <property type="term" value="F:helicase activity"/>
    <property type="evidence" value="ECO:0007669"/>
    <property type="project" value="UniProtKB-KW"/>
</dbReference>
<proteinExistence type="predicted"/>
<gene>
    <name evidence="6" type="ORF">HMI46_23190</name>
</gene>
<keyword evidence="2" id="KW-0378">Hydrolase</keyword>